<feature type="region of interest" description="Disordered" evidence="2">
    <location>
        <begin position="358"/>
        <end position="395"/>
    </location>
</feature>
<keyword evidence="5" id="KW-1185">Reference proteome</keyword>
<dbReference type="EMBL" id="JAAIUW010000002">
    <property type="protein sequence ID" value="KAF7841957.1"/>
    <property type="molecule type" value="Genomic_DNA"/>
</dbReference>
<comment type="caution">
    <text evidence="4">The sequence shown here is derived from an EMBL/GenBank/DDBJ whole genome shotgun (WGS) entry which is preliminary data.</text>
</comment>
<evidence type="ECO:0000256" key="2">
    <source>
        <dbReference type="SAM" id="MobiDB-lite"/>
    </source>
</evidence>
<gene>
    <name evidence="4" type="ORF">G2W53_004255</name>
</gene>
<dbReference type="OrthoDB" id="1436751at2759"/>
<feature type="compositionally biased region" description="Basic and acidic residues" evidence="2">
    <location>
        <begin position="383"/>
        <end position="395"/>
    </location>
</feature>
<evidence type="ECO:0000313" key="4">
    <source>
        <dbReference type="EMBL" id="KAF7841957.1"/>
    </source>
</evidence>
<feature type="region of interest" description="Disordered" evidence="2">
    <location>
        <begin position="252"/>
        <end position="283"/>
    </location>
</feature>
<accession>A0A834XCQ1</accession>
<feature type="transmembrane region" description="Helical" evidence="3">
    <location>
        <begin position="133"/>
        <end position="152"/>
    </location>
</feature>
<dbReference type="Proteomes" id="UP000634136">
    <property type="component" value="Unassembled WGS sequence"/>
</dbReference>
<proteinExistence type="predicted"/>
<evidence type="ECO:0000313" key="5">
    <source>
        <dbReference type="Proteomes" id="UP000634136"/>
    </source>
</evidence>
<evidence type="ECO:0000256" key="1">
    <source>
        <dbReference type="SAM" id="Coils"/>
    </source>
</evidence>
<evidence type="ECO:0000256" key="3">
    <source>
        <dbReference type="SAM" id="Phobius"/>
    </source>
</evidence>
<name>A0A834XCQ1_9FABA</name>
<protein>
    <submittedName>
        <fullName evidence="4">Uncharacterized protein</fullName>
    </submittedName>
</protein>
<keyword evidence="3" id="KW-0472">Membrane</keyword>
<sequence>MDVDKDPFSEESFRAFVESLPPITRLEEVPYSFAVYRSEVHLVEFYFPTFESFSQASQAFLENAIKFHFYVANHSFPVPLLGHDRLRFLFFVFVTEVMGLVPLFSDFVVSFLNRINATHFAVLSHISRNERGGGGRFVRITVVAGLRLFWLHVYLRPLFPLCWSAFCSLPSVLLTYLSEVERAAVAVLTTRRLRNMVDLCATSTYAQWQANQRQVVNVSSLFGSSNEAMGDVTTGLHSSRTKEVANEEVPCRSEKAMENSLRQGVEPMEEEKEERPCVRQGARSSTYEGLTRTIRFCTLLLYEALSGLQGVGALAGSTEELAAARRTIRELEEALSANNAMIFEMLHVGFIRIGSSGADTSGVKQEPTLPPSPLPGFDPLFGKSKEEEDSKDDQF</sequence>
<dbReference type="AlphaFoldDB" id="A0A834XCQ1"/>
<feature type="coiled-coil region" evidence="1">
    <location>
        <begin position="314"/>
        <end position="341"/>
    </location>
</feature>
<keyword evidence="3" id="KW-1133">Transmembrane helix</keyword>
<reference evidence="4" key="1">
    <citation type="submission" date="2020-09" db="EMBL/GenBank/DDBJ databases">
        <title>Genome-Enabled Discovery of Anthraquinone Biosynthesis in Senna tora.</title>
        <authorList>
            <person name="Kang S.-H."/>
            <person name="Pandey R.P."/>
            <person name="Lee C.-M."/>
            <person name="Sim J.-S."/>
            <person name="Jeong J.-T."/>
            <person name="Choi B.-S."/>
            <person name="Jung M."/>
            <person name="Ginzburg D."/>
            <person name="Zhao K."/>
            <person name="Won S.Y."/>
            <person name="Oh T.-J."/>
            <person name="Yu Y."/>
            <person name="Kim N.-H."/>
            <person name="Lee O.R."/>
            <person name="Lee T.-H."/>
            <person name="Bashyal P."/>
            <person name="Kim T.-S."/>
            <person name="Lee W.-H."/>
            <person name="Kawkins C."/>
            <person name="Kim C.-K."/>
            <person name="Kim J.S."/>
            <person name="Ahn B.O."/>
            <person name="Rhee S.Y."/>
            <person name="Sohng J.K."/>
        </authorList>
    </citation>
    <scope>NUCLEOTIDE SEQUENCE</scope>
    <source>
        <tissue evidence="4">Leaf</tissue>
    </source>
</reference>
<organism evidence="4 5">
    <name type="scientific">Senna tora</name>
    <dbReference type="NCBI Taxonomy" id="362788"/>
    <lineage>
        <taxon>Eukaryota</taxon>
        <taxon>Viridiplantae</taxon>
        <taxon>Streptophyta</taxon>
        <taxon>Embryophyta</taxon>
        <taxon>Tracheophyta</taxon>
        <taxon>Spermatophyta</taxon>
        <taxon>Magnoliopsida</taxon>
        <taxon>eudicotyledons</taxon>
        <taxon>Gunneridae</taxon>
        <taxon>Pentapetalae</taxon>
        <taxon>rosids</taxon>
        <taxon>fabids</taxon>
        <taxon>Fabales</taxon>
        <taxon>Fabaceae</taxon>
        <taxon>Caesalpinioideae</taxon>
        <taxon>Cassia clade</taxon>
        <taxon>Senna</taxon>
    </lineage>
</organism>
<feature type="transmembrane region" description="Helical" evidence="3">
    <location>
        <begin position="88"/>
        <end position="112"/>
    </location>
</feature>
<keyword evidence="1" id="KW-0175">Coiled coil</keyword>
<keyword evidence="3" id="KW-0812">Transmembrane</keyword>